<protein>
    <submittedName>
        <fullName evidence="1">Uncharacterized protein</fullName>
    </submittedName>
</protein>
<organism evidence="1 2">
    <name type="scientific">Brachionus plicatilis</name>
    <name type="common">Marine rotifer</name>
    <name type="synonym">Brachionus muelleri</name>
    <dbReference type="NCBI Taxonomy" id="10195"/>
    <lineage>
        <taxon>Eukaryota</taxon>
        <taxon>Metazoa</taxon>
        <taxon>Spiralia</taxon>
        <taxon>Gnathifera</taxon>
        <taxon>Rotifera</taxon>
        <taxon>Eurotatoria</taxon>
        <taxon>Monogononta</taxon>
        <taxon>Pseudotrocha</taxon>
        <taxon>Ploima</taxon>
        <taxon>Brachionidae</taxon>
        <taxon>Brachionus</taxon>
    </lineage>
</organism>
<evidence type="ECO:0000313" key="1">
    <source>
        <dbReference type="EMBL" id="RNA40943.1"/>
    </source>
</evidence>
<dbReference type="AlphaFoldDB" id="A0A3M7SYN0"/>
<dbReference type="EMBL" id="REGN01000565">
    <property type="protein sequence ID" value="RNA40943.1"/>
    <property type="molecule type" value="Genomic_DNA"/>
</dbReference>
<name>A0A3M7SYN0_BRAPC</name>
<keyword evidence="2" id="KW-1185">Reference proteome</keyword>
<comment type="caution">
    <text evidence="1">The sequence shown here is derived from an EMBL/GenBank/DDBJ whole genome shotgun (WGS) entry which is preliminary data.</text>
</comment>
<reference evidence="1 2" key="1">
    <citation type="journal article" date="2018" name="Sci. Rep.">
        <title>Genomic signatures of local adaptation to the degree of environmental predictability in rotifers.</title>
        <authorList>
            <person name="Franch-Gras L."/>
            <person name="Hahn C."/>
            <person name="Garcia-Roger E.M."/>
            <person name="Carmona M.J."/>
            <person name="Serra M."/>
            <person name="Gomez A."/>
        </authorList>
    </citation>
    <scope>NUCLEOTIDE SEQUENCE [LARGE SCALE GENOMIC DNA]</scope>
    <source>
        <strain evidence="1">HYR1</strain>
    </source>
</reference>
<accession>A0A3M7SYN0</accession>
<gene>
    <name evidence="1" type="ORF">BpHYR1_035733</name>
</gene>
<dbReference type="Proteomes" id="UP000276133">
    <property type="component" value="Unassembled WGS sequence"/>
</dbReference>
<evidence type="ECO:0000313" key="2">
    <source>
        <dbReference type="Proteomes" id="UP000276133"/>
    </source>
</evidence>
<sequence>MIFYKYICVSEFEIVYRISREETVDQLRRHRILMEVKETTFNNWPRLILTFKRIATTNYCFLKHHHLLDHLGYVYDNDNWPQCEIILNTKQEHFRSKNILRLFFTKISLGILNEKIKYLGIKMNTIA</sequence>
<proteinExistence type="predicted"/>